<dbReference type="STRING" id="1617426.TR69_WS6001001162"/>
<dbReference type="EMBL" id="JYNZ01000004">
    <property type="protein sequence ID" value="KXK26167.1"/>
    <property type="molecule type" value="Genomic_DNA"/>
</dbReference>
<organism evidence="1 2">
    <name type="scientific">candidate division WS6 bacterium OLB20</name>
    <dbReference type="NCBI Taxonomy" id="1617426"/>
    <lineage>
        <taxon>Bacteria</taxon>
        <taxon>Candidatus Dojkabacteria</taxon>
    </lineage>
</organism>
<dbReference type="Proteomes" id="UP000070457">
    <property type="component" value="Unassembled WGS sequence"/>
</dbReference>
<evidence type="ECO:0000313" key="2">
    <source>
        <dbReference type="Proteomes" id="UP000070457"/>
    </source>
</evidence>
<reference evidence="1 2" key="1">
    <citation type="submission" date="2015-02" db="EMBL/GenBank/DDBJ databases">
        <title>Improved understanding of the partial-nitritation anammox process through 23 genomes representing the majority of the microbial community.</title>
        <authorList>
            <person name="Speth D.R."/>
            <person name="In T Zandt M."/>
            <person name="Guerrero Cruz S."/>
            <person name="Jetten M.S."/>
            <person name="Dutilh B.E."/>
        </authorList>
    </citation>
    <scope>NUCLEOTIDE SEQUENCE [LARGE SCALE GENOMIC DNA]</scope>
    <source>
        <strain evidence="1">OLB20</strain>
    </source>
</reference>
<accession>A0A136LX32</accession>
<name>A0A136LX32_9BACT</name>
<dbReference type="Pfam" id="PF18849">
    <property type="entry name" value="baeRF_family7"/>
    <property type="match status" value="1"/>
</dbReference>
<protein>
    <submittedName>
        <fullName evidence="1">Uncharacterized protein</fullName>
    </submittedName>
</protein>
<gene>
    <name evidence="1" type="ORF">TR69_WS6001001162</name>
</gene>
<sequence>MTEQLKQLITSDSNDRRSVYIPMDPADHDKNALQVKEELKGNDVSEGLVRKIESMLASPHLNRSIALFSEDGRLTAAEALSTEYSFDGTDSRYYLLPFFDYRGVALENLTLLIFSRTGTTVFKVERNSLAELHVEGLEDFEKFTGMRQESKSIQMHEAADTVYHGQGAAQGKDKQNDLVLQFIGSQMKTLGSFLTREKYRVIPASPAEYLDAIRSTLPGMAVFPGDLEGSFESMSEHELLTEVRKLIEERHHELLMSEVSDEILQESATLHEKGFAEIMATVNDSRVEKLIVGALGKDDADYTNPIAPNGANYIAHEVLRYGGEVIYFPETAFEMSSNNMLFRLRY</sequence>
<evidence type="ECO:0000313" key="1">
    <source>
        <dbReference type="EMBL" id="KXK26167.1"/>
    </source>
</evidence>
<dbReference type="InterPro" id="IPR040837">
    <property type="entry name" value="Bact_RF_family7"/>
</dbReference>
<proteinExistence type="predicted"/>
<dbReference type="AlphaFoldDB" id="A0A136LX32"/>
<comment type="caution">
    <text evidence="1">The sequence shown here is derived from an EMBL/GenBank/DDBJ whole genome shotgun (WGS) entry which is preliminary data.</text>
</comment>